<gene>
    <name evidence="4" type="ORF">AGOS_AFR633W</name>
</gene>
<evidence type="ECO:0000256" key="1">
    <source>
        <dbReference type="PROSITE-ProRule" id="PRU00285"/>
    </source>
</evidence>
<evidence type="ECO:0000256" key="2">
    <source>
        <dbReference type="RuleBase" id="RU003616"/>
    </source>
</evidence>
<reference evidence="5" key="2">
    <citation type="journal article" date="2013" name="G3 (Bethesda)">
        <title>Genomes of Ashbya fungi isolated from insects reveal four mating-type loci, numerous translocations, lack of transposons, and distinct gene duplications.</title>
        <authorList>
            <person name="Dietrich F.S."/>
            <person name="Voegeli S."/>
            <person name="Kuo S."/>
            <person name="Philippsen P."/>
        </authorList>
    </citation>
    <scope>GENOME REANNOTATION</scope>
    <source>
        <strain evidence="5">ATCC 10895 / CBS 109.51 / FGSC 9923 / NRRL Y-1056</strain>
    </source>
</reference>
<sequence length="169" mass="18697">MSFRLPYFGFFDAVNTGRPTANSRSGVHKAESVAASSEYKLSRANSDVLPSLLILERSDAYEIHIRVPGVMSQDHIDIALHRDMNDAVLSIVVPAINTDENTDAWTTGEPTNPEFRRTIRLPTKVGTGLGQVTATYDDEVLTLKFQKLEVSPNTVAVHRIRIDASSQTR</sequence>
<dbReference type="SUPFAM" id="SSF49764">
    <property type="entry name" value="HSP20-like chaperones"/>
    <property type="match status" value="1"/>
</dbReference>
<dbReference type="GO" id="GO:0009651">
    <property type="term" value="P:response to salt stress"/>
    <property type="evidence" value="ECO:0000318"/>
    <property type="project" value="GO_Central"/>
</dbReference>
<dbReference type="InterPro" id="IPR002068">
    <property type="entry name" value="A-crystallin/Hsp20_dom"/>
</dbReference>
<dbReference type="EMBL" id="AE016819">
    <property type="protein sequence ID" value="AAS54004.1"/>
    <property type="molecule type" value="Genomic_DNA"/>
</dbReference>
<dbReference type="STRING" id="284811.Q752E3"/>
<dbReference type="CDD" id="cd06464">
    <property type="entry name" value="ACD_sHsps-like"/>
    <property type="match status" value="1"/>
</dbReference>
<dbReference type="InParanoid" id="Q752E3"/>
<evidence type="ECO:0000313" key="5">
    <source>
        <dbReference type="Proteomes" id="UP000000591"/>
    </source>
</evidence>
<protein>
    <submittedName>
        <fullName evidence="4">AFR633Wp</fullName>
    </submittedName>
</protein>
<keyword evidence="5" id="KW-1185">Reference proteome</keyword>
<evidence type="ECO:0000313" key="4">
    <source>
        <dbReference type="EMBL" id="AAS54004.1"/>
    </source>
</evidence>
<dbReference type="HOGENOM" id="CLU_046737_12_0_1"/>
<comment type="similarity">
    <text evidence="1 2">Belongs to the small heat shock protein (HSP20) family.</text>
</comment>
<dbReference type="Pfam" id="PF00011">
    <property type="entry name" value="HSP20"/>
    <property type="match status" value="1"/>
</dbReference>
<feature type="domain" description="SHSP" evidence="3">
    <location>
        <begin position="43"/>
        <end position="163"/>
    </location>
</feature>
<proteinExistence type="inferred from homology"/>
<reference evidence="4 5" key="1">
    <citation type="journal article" date="2004" name="Science">
        <title>The Ashbya gossypii genome as a tool for mapping the ancient Saccharomyces cerevisiae genome.</title>
        <authorList>
            <person name="Dietrich F.S."/>
            <person name="Voegeli S."/>
            <person name="Brachat S."/>
            <person name="Lerch A."/>
            <person name="Gates K."/>
            <person name="Steiner S."/>
            <person name="Mohr C."/>
            <person name="Pohlmann R."/>
            <person name="Luedi P."/>
            <person name="Choi S."/>
            <person name="Wing R.A."/>
            <person name="Flavier A."/>
            <person name="Gaffney T.D."/>
            <person name="Philippsen P."/>
        </authorList>
    </citation>
    <scope>NUCLEOTIDE SEQUENCE [LARGE SCALE GENOMIC DNA]</scope>
    <source>
        <strain evidence="5">ATCC 10895 / CBS 109.51 / FGSC 9923 / NRRL Y-1056</strain>
    </source>
</reference>
<dbReference type="eggNOG" id="KOG0710">
    <property type="taxonomic scope" value="Eukaryota"/>
</dbReference>
<dbReference type="RefSeq" id="NP_986180.1">
    <property type="nucleotide sequence ID" value="NM_212316.1"/>
</dbReference>
<dbReference type="GO" id="GO:0042542">
    <property type="term" value="P:response to hydrogen peroxide"/>
    <property type="evidence" value="ECO:0000318"/>
    <property type="project" value="GO_Central"/>
</dbReference>
<dbReference type="GO" id="GO:0009408">
    <property type="term" value="P:response to heat"/>
    <property type="evidence" value="ECO:0000318"/>
    <property type="project" value="GO_Central"/>
</dbReference>
<dbReference type="PROSITE" id="PS01031">
    <property type="entry name" value="SHSP"/>
    <property type="match status" value="1"/>
</dbReference>
<accession>Q752E3</accession>
<dbReference type="Proteomes" id="UP000000591">
    <property type="component" value="Chromosome VI"/>
</dbReference>
<dbReference type="KEGG" id="ago:AGOS_AFR633W"/>
<organism evidence="4 5">
    <name type="scientific">Eremothecium gossypii (strain ATCC 10895 / CBS 109.51 / FGSC 9923 / NRRL Y-1056)</name>
    <name type="common">Yeast</name>
    <name type="synonym">Ashbya gossypii</name>
    <dbReference type="NCBI Taxonomy" id="284811"/>
    <lineage>
        <taxon>Eukaryota</taxon>
        <taxon>Fungi</taxon>
        <taxon>Dikarya</taxon>
        <taxon>Ascomycota</taxon>
        <taxon>Saccharomycotina</taxon>
        <taxon>Saccharomycetes</taxon>
        <taxon>Saccharomycetales</taxon>
        <taxon>Saccharomycetaceae</taxon>
        <taxon>Eremothecium</taxon>
    </lineage>
</organism>
<evidence type="ECO:0000259" key="3">
    <source>
        <dbReference type="PROSITE" id="PS01031"/>
    </source>
</evidence>
<dbReference type="AlphaFoldDB" id="Q752E3"/>
<dbReference type="GeneID" id="4622468"/>
<name>Q752E3_EREGS</name>
<dbReference type="GO" id="GO:0051259">
    <property type="term" value="P:protein complex oligomerization"/>
    <property type="evidence" value="ECO:0000318"/>
    <property type="project" value="GO_Central"/>
</dbReference>
<dbReference type="Gene3D" id="2.60.40.790">
    <property type="match status" value="1"/>
</dbReference>
<dbReference type="GO" id="GO:0051082">
    <property type="term" value="F:unfolded protein binding"/>
    <property type="evidence" value="ECO:0000318"/>
    <property type="project" value="GO_Central"/>
</dbReference>
<dbReference type="InterPro" id="IPR008978">
    <property type="entry name" value="HSP20-like_chaperone"/>
</dbReference>
<dbReference type="GO" id="GO:0006457">
    <property type="term" value="P:protein folding"/>
    <property type="evidence" value="ECO:0000318"/>
    <property type="project" value="GO_Central"/>
</dbReference>
<dbReference type="OrthoDB" id="10338974at2759"/>